<proteinExistence type="predicted"/>
<keyword evidence="2" id="KW-1133">Transmembrane helix</keyword>
<feature type="compositionally biased region" description="Low complexity" evidence="1">
    <location>
        <begin position="347"/>
        <end position="361"/>
    </location>
</feature>
<dbReference type="RefSeq" id="WP_143824927.1">
    <property type="nucleotide sequence ID" value="NZ_OBEJ01000002.1"/>
</dbReference>
<name>A0A285NT99_NATPI</name>
<dbReference type="Proteomes" id="UP000219453">
    <property type="component" value="Unassembled WGS sequence"/>
</dbReference>
<organism evidence="3 4">
    <name type="scientific">Natronoarchaeum philippinense</name>
    <dbReference type="NCBI Taxonomy" id="558529"/>
    <lineage>
        <taxon>Archaea</taxon>
        <taxon>Methanobacteriati</taxon>
        <taxon>Methanobacteriota</taxon>
        <taxon>Stenosarchaea group</taxon>
        <taxon>Halobacteria</taxon>
        <taxon>Halobacteriales</taxon>
        <taxon>Natronoarchaeaceae</taxon>
    </lineage>
</organism>
<feature type="region of interest" description="Disordered" evidence="1">
    <location>
        <begin position="342"/>
        <end position="361"/>
    </location>
</feature>
<evidence type="ECO:0000256" key="1">
    <source>
        <dbReference type="SAM" id="MobiDB-lite"/>
    </source>
</evidence>
<dbReference type="PANTHER" id="PTHR34351:SF1">
    <property type="entry name" value="SLR1927 PROTEIN"/>
    <property type="match status" value="1"/>
</dbReference>
<gene>
    <name evidence="3" type="ORF">SAMN06269185_1560</name>
</gene>
<sequence>MRLTRRGWAVAATAAVLFALAGANGPRSINAVVAPALVALLIAVVQVGLRDKPPVERRLPETGFVDETVSVEFAVGADRPFGATLDDGVGDGLVARGLPVTATVGTADAAANGSVGSPASARYELSLRRRGERRVGPIELTASGLLGLARTTFYYNDIATVLVYPRTFQLAPPADALAGLPAKRPAAGTDEFDGLREYERGDSRREIHWKASAKRPDEELLVRQYDTIDDRGTLTVGVSPGERGDGVAAAAASIVVYLLDAGFDVAVYTPEKSLDSGAGRLHRRTALAALARLDGGKLSDADAERADLVVRGAGGDVVVADDEGTVSFDQIVATDDGDRVRHERPLEGAGSAERAGGEVVA</sequence>
<dbReference type="EMBL" id="OBEJ01000002">
    <property type="protein sequence ID" value="SNZ12227.1"/>
    <property type="molecule type" value="Genomic_DNA"/>
</dbReference>
<dbReference type="PANTHER" id="PTHR34351">
    <property type="entry name" value="SLR1927 PROTEIN-RELATED"/>
    <property type="match status" value="1"/>
</dbReference>
<evidence type="ECO:0000313" key="3">
    <source>
        <dbReference type="EMBL" id="SNZ12227.1"/>
    </source>
</evidence>
<dbReference type="AlphaFoldDB" id="A0A285NT99"/>
<evidence type="ECO:0000256" key="2">
    <source>
        <dbReference type="SAM" id="Phobius"/>
    </source>
</evidence>
<accession>A0A285NT99</accession>
<feature type="transmembrane region" description="Helical" evidence="2">
    <location>
        <begin position="31"/>
        <end position="49"/>
    </location>
</feature>
<protein>
    <submittedName>
        <fullName evidence="3">Uncharacterized conserved protein, DUF58 family, contains vWF domain</fullName>
    </submittedName>
</protein>
<keyword evidence="4" id="KW-1185">Reference proteome</keyword>
<reference evidence="3 4" key="1">
    <citation type="submission" date="2017-09" db="EMBL/GenBank/DDBJ databases">
        <authorList>
            <person name="Ehlers B."/>
            <person name="Leendertz F.H."/>
        </authorList>
    </citation>
    <scope>NUCLEOTIDE SEQUENCE [LARGE SCALE GENOMIC DNA]</scope>
    <source>
        <strain evidence="3 4">DSM 27208</strain>
    </source>
</reference>
<keyword evidence="2" id="KW-0812">Transmembrane</keyword>
<evidence type="ECO:0000313" key="4">
    <source>
        <dbReference type="Proteomes" id="UP000219453"/>
    </source>
</evidence>
<dbReference type="OrthoDB" id="313155at2157"/>
<keyword evidence="2" id="KW-0472">Membrane</keyword>